<accession>A0A1G2IY20</accession>
<proteinExistence type="predicted"/>
<dbReference type="Gene3D" id="3.40.50.720">
    <property type="entry name" value="NAD(P)-binding Rossmann-like Domain"/>
    <property type="match status" value="1"/>
</dbReference>
<dbReference type="InterPro" id="IPR000683">
    <property type="entry name" value="Gfo/Idh/MocA-like_OxRdtase_N"/>
</dbReference>
<dbReference type="InterPro" id="IPR055170">
    <property type="entry name" value="GFO_IDH_MocA-like_dom"/>
</dbReference>
<dbReference type="InterPro" id="IPR036291">
    <property type="entry name" value="NAD(P)-bd_dom_sf"/>
</dbReference>
<dbReference type="PANTHER" id="PTHR43249">
    <property type="entry name" value="UDP-N-ACETYL-2-AMINO-2-DEOXY-D-GLUCURONATE OXIDASE"/>
    <property type="match status" value="1"/>
</dbReference>
<feature type="domain" description="Gfo/Idh/MocA-like oxidoreductase N-terminal" evidence="1">
    <location>
        <begin position="8"/>
        <end position="119"/>
    </location>
</feature>
<dbReference type="Proteomes" id="UP000178650">
    <property type="component" value="Unassembled WGS sequence"/>
</dbReference>
<sequence>MKNKKIIYGIVGCGRVFPVHVDAIKKDKNSRLKAVFDIDRRAAEKAAKKYSCQAKGSLAELLSDPEIDVINICTPHHTHKNIILEVIKAGKYCICEKPLCLNKKEGEEIIKSKYYKNNVFVMFQNRFNPAMQFLSKAIKEDALGKIILCSVSLRWWRDDSYFMDEWHGSKKKVGGMLYNQASHVLDIMRKICGEPKSVKKVEASLRKNINIDDIYEGNIVFNNGTIGNVEVTTYAGYKDWEVSMFVIGEKGTIKIGGLSINNVEYVDVKNKNFAKMAPKYCEKIKTGYGNSHPRVISAFSEWLLGGKRHPDLVSAKEGVLSTMFFEKLYNGK</sequence>
<evidence type="ECO:0000259" key="2">
    <source>
        <dbReference type="Pfam" id="PF22725"/>
    </source>
</evidence>
<evidence type="ECO:0000313" key="3">
    <source>
        <dbReference type="EMBL" id="OGZ79602.1"/>
    </source>
</evidence>
<comment type="caution">
    <text evidence="3">The sequence shown here is derived from an EMBL/GenBank/DDBJ whole genome shotgun (WGS) entry which is preliminary data.</text>
</comment>
<evidence type="ECO:0000259" key="1">
    <source>
        <dbReference type="Pfam" id="PF01408"/>
    </source>
</evidence>
<dbReference type="AlphaFoldDB" id="A0A1G2IY20"/>
<feature type="domain" description="GFO/IDH/MocA-like oxidoreductase" evidence="2">
    <location>
        <begin position="133"/>
        <end position="253"/>
    </location>
</feature>
<dbReference type="Pfam" id="PF01408">
    <property type="entry name" value="GFO_IDH_MocA"/>
    <property type="match status" value="1"/>
</dbReference>
<dbReference type="GO" id="GO:0000166">
    <property type="term" value="F:nucleotide binding"/>
    <property type="evidence" value="ECO:0007669"/>
    <property type="project" value="InterPro"/>
</dbReference>
<organism evidence="3 4">
    <name type="scientific">Candidatus Staskawiczbacteria bacterium RIFOXYB1_FULL_37_44</name>
    <dbReference type="NCBI Taxonomy" id="1802223"/>
    <lineage>
        <taxon>Bacteria</taxon>
        <taxon>Candidatus Staskawicziibacteriota</taxon>
    </lineage>
</organism>
<evidence type="ECO:0000313" key="4">
    <source>
        <dbReference type="Proteomes" id="UP000178650"/>
    </source>
</evidence>
<dbReference type="STRING" id="1802223.A2358_01400"/>
<dbReference type="PANTHER" id="PTHR43249:SF1">
    <property type="entry name" value="D-GLUCOSIDE 3-DEHYDROGENASE"/>
    <property type="match status" value="1"/>
</dbReference>
<dbReference type="EMBL" id="MHPJ01000001">
    <property type="protein sequence ID" value="OGZ79602.1"/>
    <property type="molecule type" value="Genomic_DNA"/>
</dbReference>
<dbReference type="SUPFAM" id="SSF55347">
    <property type="entry name" value="Glyceraldehyde-3-phosphate dehydrogenase-like, C-terminal domain"/>
    <property type="match status" value="1"/>
</dbReference>
<dbReference type="Gene3D" id="3.30.360.10">
    <property type="entry name" value="Dihydrodipicolinate Reductase, domain 2"/>
    <property type="match status" value="1"/>
</dbReference>
<evidence type="ECO:0008006" key="5">
    <source>
        <dbReference type="Google" id="ProtNLM"/>
    </source>
</evidence>
<dbReference type="InterPro" id="IPR052515">
    <property type="entry name" value="Gfo/Idh/MocA_Oxidoreductase"/>
</dbReference>
<name>A0A1G2IY20_9BACT</name>
<dbReference type="Pfam" id="PF22725">
    <property type="entry name" value="GFO_IDH_MocA_C3"/>
    <property type="match status" value="1"/>
</dbReference>
<gene>
    <name evidence="3" type="ORF">A2358_01400</name>
</gene>
<protein>
    <recommendedName>
        <fullName evidence="5">Dehydrogenase</fullName>
    </recommendedName>
</protein>
<dbReference type="SUPFAM" id="SSF51735">
    <property type="entry name" value="NAD(P)-binding Rossmann-fold domains"/>
    <property type="match status" value="1"/>
</dbReference>
<reference evidence="3 4" key="1">
    <citation type="journal article" date="2016" name="Nat. Commun.">
        <title>Thousands of microbial genomes shed light on interconnected biogeochemical processes in an aquifer system.</title>
        <authorList>
            <person name="Anantharaman K."/>
            <person name="Brown C.T."/>
            <person name="Hug L.A."/>
            <person name="Sharon I."/>
            <person name="Castelle C.J."/>
            <person name="Probst A.J."/>
            <person name="Thomas B.C."/>
            <person name="Singh A."/>
            <person name="Wilkins M.J."/>
            <person name="Karaoz U."/>
            <person name="Brodie E.L."/>
            <person name="Williams K.H."/>
            <person name="Hubbard S.S."/>
            <person name="Banfield J.F."/>
        </authorList>
    </citation>
    <scope>NUCLEOTIDE SEQUENCE [LARGE SCALE GENOMIC DNA]</scope>
</reference>